<dbReference type="KEGG" id="asip:AQUSIP_12690"/>
<proteinExistence type="predicted"/>
<name>A0A5E4PHH0_9COXI</name>
<protein>
    <recommendedName>
        <fullName evidence="3">Antitoxin Xre/MbcA/ParS-like toxin-binding domain-containing protein</fullName>
    </recommendedName>
</protein>
<keyword evidence="2" id="KW-1185">Reference proteome</keyword>
<dbReference type="EMBL" id="LR699119">
    <property type="protein sequence ID" value="VVC75968.1"/>
    <property type="molecule type" value="Genomic_DNA"/>
</dbReference>
<evidence type="ECO:0008006" key="3">
    <source>
        <dbReference type="Google" id="ProtNLM"/>
    </source>
</evidence>
<evidence type="ECO:0000313" key="2">
    <source>
        <dbReference type="Proteomes" id="UP000324194"/>
    </source>
</evidence>
<gene>
    <name evidence="1" type="ORF">AQUSIP_12690</name>
</gene>
<reference evidence="1 2" key="1">
    <citation type="submission" date="2019-08" db="EMBL/GenBank/DDBJ databases">
        <authorList>
            <person name="Guy L."/>
        </authorList>
    </citation>
    <scope>NUCLEOTIDE SEQUENCE [LARGE SCALE GENOMIC DNA]</scope>
    <source>
        <strain evidence="1 2">SGT-108</strain>
    </source>
</reference>
<evidence type="ECO:0000313" key="1">
    <source>
        <dbReference type="EMBL" id="VVC75968.1"/>
    </source>
</evidence>
<organism evidence="1 2">
    <name type="scientific">Aquicella siphonis</name>
    <dbReference type="NCBI Taxonomy" id="254247"/>
    <lineage>
        <taxon>Bacteria</taxon>
        <taxon>Pseudomonadati</taxon>
        <taxon>Pseudomonadota</taxon>
        <taxon>Gammaproteobacteria</taxon>
        <taxon>Legionellales</taxon>
        <taxon>Coxiellaceae</taxon>
        <taxon>Aquicella</taxon>
    </lineage>
</organism>
<dbReference type="AlphaFoldDB" id="A0A5E4PHH0"/>
<sequence>MTATNKRGISYAKVYSYALEMFQYDKDKTNCWWMSKLPEFGNKSPYEMVKEGRSKEIVKLITRATNVYTR</sequence>
<accession>A0A5E4PHH0</accession>
<dbReference type="Proteomes" id="UP000324194">
    <property type="component" value="Chromosome 1"/>
</dbReference>